<reference evidence="2 3" key="1">
    <citation type="submission" date="2019-02" db="EMBL/GenBank/DDBJ databases">
        <title>Deep-cultivation of Planctomycetes and their phenomic and genomic characterization uncovers novel biology.</title>
        <authorList>
            <person name="Wiegand S."/>
            <person name="Jogler M."/>
            <person name="Boedeker C."/>
            <person name="Pinto D."/>
            <person name="Vollmers J."/>
            <person name="Rivas-Marin E."/>
            <person name="Kohn T."/>
            <person name="Peeters S.H."/>
            <person name="Heuer A."/>
            <person name="Rast P."/>
            <person name="Oberbeckmann S."/>
            <person name="Bunk B."/>
            <person name="Jeske O."/>
            <person name="Meyerdierks A."/>
            <person name="Storesund J.E."/>
            <person name="Kallscheuer N."/>
            <person name="Luecker S."/>
            <person name="Lage O.M."/>
            <person name="Pohl T."/>
            <person name="Merkel B.J."/>
            <person name="Hornburger P."/>
            <person name="Mueller R.-W."/>
            <person name="Bruemmer F."/>
            <person name="Labrenz M."/>
            <person name="Spormann A.M."/>
            <person name="Op den Camp H."/>
            <person name="Overmann J."/>
            <person name="Amann R."/>
            <person name="Jetten M.S.M."/>
            <person name="Mascher T."/>
            <person name="Medema M.H."/>
            <person name="Devos D.P."/>
            <person name="Kaster A.-K."/>
            <person name="Ovreas L."/>
            <person name="Rohde M."/>
            <person name="Galperin M.Y."/>
            <person name="Jogler C."/>
        </authorList>
    </citation>
    <scope>NUCLEOTIDE SEQUENCE [LARGE SCALE GENOMIC DNA]</scope>
    <source>
        <strain evidence="2 3">ElP</strain>
    </source>
</reference>
<dbReference type="EMBL" id="CP036426">
    <property type="protein sequence ID" value="QDV37563.1"/>
    <property type="molecule type" value="Genomic_DNA"/>
</dbReference>
<gene>
    <name evidence="2" type="ORF">ElP_55030</name>
</gene>
<proteinExistence type="predicted"/>
<name>A0A518H9N6_9BACT</name>
<evidence type="ECO:0000256" key="1">
    <source>
        <dbReference type="SAM" id="MobiDB-lite"/>
    </source>
</evidence>
<dbReference type="KEGG" id="tpla:ElP_55030"/>
<accession>A0A518H9N6</accession>
<feature type="region of interest" description="Disordered" evidence="1">
    <location>
        <begin position="300"/>
        <end position="320"/>
    </location>
</feature>
<organism evidence="2 3">
    <name type="scientific">Tautonia plasticadhaerens</name>
    <dbReference type="NCBI Taxonomy" id="2527974"/>
    <lineage>
        <taxon>Bacteria</taxon>
        <taxon>Pseudomonadati</taxon>
        <taxon>Planctomycetota</taxon>
        <taxon>Planctomycetia</taxon>
        <taxon>Isosphaerales</taxon>
        <taxon>Isosphaeraceae</taxon>
        <taxon>Tautonia</taxon>
    </lineage>
</organism>
<dbReference type="AlphaFoldDB" id="A0A518H9N6"/>
<evidence type="ECO:0000313" key="2">
    <source>
        <dbReference type="EMBL" id="QDV37563.1"/>
    </source>
</evidence>
<protein>
    <submittedName>
        <fullName evidence="2">Uncharacterized protein</fullName>
    </submittedName>
</protein>
<sequence length="517" mass="57986">MVVPPPRNSSKKRQKIHTWLRKRISPLDFGFKHDGRPIHANANYEVLDKLNGGRGWLARLSNADMDAHFADEHTYYFSGNGSRKSDETLAMIDIDCHRRGTAAGAMAYAEYIRSKPLFRGLYIERSTNGVGIHGYPVIYKGCADDRIVNVALKVLDLYLKGLSYLADCDIELVEVKGLCPETTWGKERGLLKGYKSGTLAKLPREAHHRADELMGTSRVHVSRLRRLGFDLADEAEALGVPAEVVERIRSASEPLQKRTCPEHLERLREAVKGLECWKRGQSTDPTTIPVTLPLAVAGAEGRQVGDGEPSKKARGSTEAPTVSDEIAGLIRTTLLRFAKNWANSGFRSGKGRRVVPMDIATLIAVVAHTKDHPNRDGSTPTVWIMRLWKDLKERGYTDRAWDHHNYKAARDFLSRMGWLVWHDENYVVGQEVNGVFRKGQAAKWEATGYLRSIAEVEEEVGTGEDREEVEREEGHIYGQHLEDPATLGFIQRLRDESGHWKTPQFAGYAGQTTRIAA</sequence>
<evidence type="ECO:0000313" key="3">
    <source>
        <dbReference type="Proteomes" id="UP000317835"/>
    </source>
</evidence>
<dbReference type="Proteomes" id="UP000317835">
    <property type="component" value="Chromosome"/>
</dbReference>
<keyword evidence="3" id="KW-1185">Reference proteome</keyword>